<keyword evidence="1" id="KW-1185">Reference proteome</keyword>
<protein>
    <submittedName>
        <fullName evidence="2">FBA_2 domain-containing protein</fullName>
    </submittedName>
</protein>
<evidence type="ECO:0000313" key="2">
    <source>
        <dbReference type="WBParaSite" id="L893_g4546.t1"/>
    </source>
</evidence>
<dbReference type="AlphaFoldDB" id="A0A1I8AE79"/>
<organism evidence="1 2">
    <name type="scientific">Steinernema glaseri</name>
    <dbReference type="NCBI Taxonomy" id="37863"/>
    <lineage>
        <taxon>Eukaryota</taxon>
        <taxon>Metazoa</taxon>
        <taxon>Ecdysozoa</taxon>
        <taxon>Nematoda</taxon>
        <taxon>Chromadorea</taxon>
        <taxon>Rhabditida</taxon>
        <taxon>Tylenchina</taxon>
        <taxon>Panagrolaimomorpha</taxon>
        <taxon>Strongyloidoidea</taxon>
        <taxon>Steinernematidae</taxon>
        <taxon>Steinernema</taxon>
    </lineage>
</organism>
<sequence>MDSVPYYFARTVVAHQKSPVDIEQLGGVWASAAVEEGDSRFHCELHLISTTDPNVWLYNFACLSDEFKKALTIQQVKERNLAHLRVSKITLTRFSFPPGTFHEVSERELISELLPFACRYLTCGQGLNLNTAEIPSHPDVERAIFRTASSLINLRDVSLSYVGAQSHEFLLELLKMEHLEILVLRYNWPVDNIRLMLETWPNTHLKKVYTRVCSTTLDIVLLKQIYELWLRGFFVTRLFDGHFSSDLGPAQLDDLLGEGVKPSWCSPNVFKVWCSQHPLRGTFQVTRSSYSYSGYTTIRISA</sequence>
<dbReference type="WBParaSite" id="L893_g4546.t1">
    <property type="protein sequence ID" value="L893_g4546.t1"/>
    <property type="gene ID" value="L893_g4546"/>
</dbReference>
<proteinExistence type="predicted"/>
<evidence type="ECO:0000313" key="1">
    <source>
        <dbReference type="Proteomes" id="UP000095287"/>
    </source>
</evidence>
<name>A0A1I8AE79_9BILA</name>
<dbReference type="Proteomes" id="UP000095287">
    <property type="component" value="Unplaced"/>
</dbReference>
<reference evidence="2" key="1">
    <citation type="submission" date="2016-11" db="UniProtKB">
        <authorList>
            <consortium name="WormBaseParasite"/>
        </authorList>
    </citation>
    <scope>IDENTIFICATION</scope>
</reference>
<accession>A0A1I8AE79</accession>